<dbReference type="Proteomes" id="UP000724874">
    <property type="component" value="Unassembled WGS sequence"/>
</dbReference>
<feature type="compositionally biased region" description="Polar residues" evidence="1">
    <location>
        <begin position="592"/>
        <end position="601"/>
    </location>
</feature>
<protein>
    <recommendedName>
        <fullName evidence="2">Methyltransferase domain-containing protein</fullName>
    </recommendedName>
</protein>
<feature type="region of interest" description="Disordered" evidence="1">
    <location>
        <begin position="81"/>
        <end position="123"/>
    </location>
</feature>
<name>A0A9P5TTP5_GYMJU</name>
<sequence>MAATSARPVSQVLPDIEDEQPTYRKRVRSHYRPFSTLYTAPPYLDFAQPEEEKPSSRFLKRASSISGFQALQTMTFGINFKQRKNSPLTPEAAEIGTSNPKSPKTKPKAYVTTKRPSTANGSLQSLPRLKTKRSMNVIMSSSDATASSVSLGTVTPPSRPVLALPPRPEDPPRPSTGNGKAVKFKERQRNQGPLTQRSIFTPMGRWQERHNMKFHPYGKDAVYMQAYDPVLLESDRFSDQLFQRLSHGLPSFYDYGKNPPATVLDLGCGEGHWVLHAASVWKDSVITGLDMVDVTLPALETTDNANFVQGNFVKYPLPFEDKSFELVRMANLTLAIPYLQWVALLTEVRRVLTVNGRLEIIDDQICFLTLRKRLSQRILRFDTLQGEESGSGESATLYDVSRPSSFEGRPTEEPPLSASETARRVQTQLFRGPRYYARPPRPVITDPHFIQPSDEIWESKRKICQDIETLFQSMLKDPEEHHEVALKPDTFVTSFLGYVFGNNNAREKDHFSINLAEWNSPLALSDENEDDVETKEPTFAHLLKKAKGVVDALGLTEAERAELTLESPIPPIIQPKAAKQLGLPDYAYTPSSNPFTASPARSDSAEDGASEHEGAGIFGVSFSTLTAATAQVTVAQRRGIKPLGMVQSPGLLIRSKEGGSEYMRMDPLELEMHACKWIHTLLGCRQALGQYVTKFLDEKGGRLVDDEMFGHYMSEYEGFSRQRFGWPSGVGEKDETELLIDVLQQSPIQPWNTSQSQSDKSLHVRSIRVYHAVRADDGPLQETPLLQFSASYI</sequence>
<dbReference type="Gene3D" id="3.40.50.150">
    <property type="entry name" value="Vaccinia Virus protein VP39"/>
    <property type="match status" value="1"/>
</dbReference>
<proteinExistence type="predicted"/>
<accession>A0A9P5TTP5</accession>
<evidence type="ECO:0000256" key="1">
    <source>
        <dbReference type="SAM" id="MobiDB-lite"/>
    </source>
</evidence>
<feature type="region of interest" description="Disordered" evidence="1">
    <location>
        <begin position="143"/>
        <end position="192"/>
    </location>
</feature>
<evidence type="ECO:0000313" key="4">
    <source>
        <dbReference type="Proteomes" id="UP000724874"/>
    </source>
</evidence>
<dbReference type="EMBL" id="JADNYJ010000007">
    <property type="protein sequence ID" value="KAF8910070.1"/>
    <property type="molecule type" value="Genomic_DNA"/>
</dbReference>
<dbReference type="InterPro" id="IPR041698">
    <property type="entry name" value="Methyltransf_25"/>
</dbReference>
<dbReference type="SUPFAM" id="SSF53335">
    <property type="entry name" value="S-adenosyl-L-methionine-dependent methyltransferases"/>
    <property type="match status" value="1"/>
</dbReference>
<reference evidence="3" key="1">
    <citation type="submission" date="2020-11" db="EMBL/GenBank/DDBJ databases">
        <authorList>
            <consortium name="DOE Joint Genome Institute"/>
            <person name="Ahrendt S."/>
            <person name="Riley R."/>
            <person name="Andreopoulos W."/>
            <person name="LaButti K."/>
            <person name="Pangilinan J."/>
            <person name="Ruiz-duenas F.J."/>
            <person name="Barrasa J.M."/>
            <person name="Sanchez-Garcia M."/>
            <person name="Camarero S."/>
            <person name="Miyauchi S."/>
            <person name="Serrano A."/>
            <person name="Linde D."/>
            <person name="Babiker R."/>
            <person name="Drula E."/>
            <person name="Ayuso-Fernandez I."/>
            <person name="Pacheco R."/>
            <person name="Padilla G."/>
            <person name="Ferreira P."/>
            <person name="Barriuso J."/>
            <person name="Kellner H."/>
            <person name="Castanera R."/>
            <person name="Alfaro M."/>
            <person name="Ramirez L."/>
            <person name="Pisabarro A.G."/>
            <person name="Kuo A."/>
            <person name="Tritt A."/>
            <person name="Lipzen A."/>
            <person name="He G."/>
            <person name="Yan M."/>
            <person name="Ng V."/>
            <person name="Cullen D."/>
            <person name="Martin F."/>
            <person name="Rosso M.-N."/>
            <person name="Henrissat B."/>
            <person name="Hibbett D."/>
            <person name="Martinez A.T."/>
            <person name="Grigoriev I.V."/>
        </authorList>
    </citation>
    <scope>NUCLEOTIDE SEQUENCE</scope>
    <source>
        <strain evidence="3">AH 44721</strain>
    </source>
</reference>
<evidence type="ECO:0000259" key="2">
    <source>
        <dbReference type="Pfam" id="PF13649"/>
    </source>
</evidence>
<feature type="compositionally biased region" description="Pro residues" evidence="1">
    <location>
        <begin position="157"/>
        <end position="166"/>
    </location>
</feature>
<feature type="region of interest" description="Disordered" evidence="1">
    <location>
        <begin position="385"/>
        <end position="420"/>
    </location>
</feature>
<dbReference type="CDD" id="cd02440">
    <property type="entry name" value="AdoMet_MTases"/>
    <property type="match status" value="1"/>
</dbReference>
<gene>
    <name evidence="3" type="ORF">CPB84DRAFT_1842730</name>
</gene>
<evidence type="ECO:0000313" key="3">
    <source>
        <dbReference type="EMBL" id="KAF8910070.1"/>
    </source>
</evidence>
<feature type="compositionally biased region" description="Polar residues" evidence="1">
    <location>
        <begin position="114"/>
        <end position="123"/>
    </location>
</feature>
<feature type="region of interest" description="Disordered" evidence="1">
    <location>
        <begin position="592"/>
        <end position="611"/>
    </location>
</feature>
<organism evidence="3 4">
    <name type="scientific">Gymnopilus junonius</name>
    <name type="common">Spectacular rustgill mushroom</name>
    <name type="synonym">Gymnopilus spectabilis subsp. junonius</name>
    <dbReference type="NCBI Taxonomy" id="109634"/>
    <lineage>
        <taxon>Eukaryota</taxon>
        <taxon>Fungi</taxon>
        <taxon>Dikarya</taxon>
        <taxon>Basidiomycota</taxon>
        <taxon>Agaricomycotina</taxon>
        <taxon>Agaricomycetes</taxon>
        <taxon>Agaricomycetidae</taxon>
        <taxon>Agaricales</taxon>
        <taxon>Agaricineae</taxon>
        <taxon>Hymenogastraceae</taxon>
        <taxon>Gymnopilus</taxon>
    </lineage>
</organism>
<dbReference type="InterPro" id="IPR029063">
    <property type="entry name" value="SAM-dependent_MTases_sf"/>
</dbReference>
<feature type="region of interest" description="Disordered" evidence="1">
    <location>
        <begin position="1"/>
        <end position="21"/>
    </location>
</feature>
<dbReference type="Pfam" id="PF13649">
    <property type="entry name" value="Methyltransf_25"/>
    <property type="match status" value="1"/>
</dbReference>
<feature type="domain" description="Methyltransferase" evidence="2">
    <location>
        <begin position="263"/>
        <end position="356"/>
    </location>
</feature>
<keyword evidence="4" id="KW-1185">Reference proteome</keyword>
<comment type="caution">
    <text evidence="3">The sequence shown here is derived from an EMBL/GenBank/DDBJ whole genome shotgun (WGS) entry which is preliminary data.</text>
</comment>
<dbReference type="AlphaFoldDB" id="A0A9P5TTP5"/>
<dbReference type="OrthoDB" id="2013972at2759"/>